<evidence type="ECO:0000313" key="2">
    <source>
        <dbReference type="Proteomes" id="UP000828390"/>
    </source>
</evidence>
<dbReference type="AlphaFoldDB" id="A0A9D4JA41"/>
<protein>
    <submittedName>
        <fullName evidence="1">Uncharacterized protein</fullName>
    </submittedName>
</protein>
<sequence>MVVSTHDELHHVRMISVDGLELDFEHLVFPTKNYKSDQSKCTYVQSKNTLVLTDRFAYTVFMYDTSKATPRAVTTENIQGPDSVCVGPSETVLVCSQNNHSIVHLSVNGDLPCGYAVPVQQMCVQGRY</sequence>
<name>A0A9D4JA41_DREPO</name>
<keyword evidence="2" id="KW-1185">Reference proteome</keyword>
<dbReference type="InterPro" id="IPR011042">
    <property type="entry name" value="6-blade_b-propeller_TolB-like"/>
</dbReference>
<reference evidence="1" key="2">
    <citation type="submission" date="2020-11" db="EMBL/GenBank/DDBJ databases">
        <authorList>
            <person name="McCartney M.A."/>
            <person name="Auch B."/>
            <person name="Kono T."/>
            <person name="Mallez S."/>
            <person name="Becker A."/>
            <person name="Gohl D.M."/>
            <person name="Silverstein K.A.T."/>
            <person name="Koren S."/>
            <person name="Bechman K.B."/>
            <person name="Herman A."/>
            <person name="Abrahante J.E."/>
            <person name="Garbe J."/>
        </authorList>
    </citation>
    <scope>NUCLEOTIDE SEQUENCE</scope>
    <source>
        <strain evidence="1">Duluth1</strain>
        <tissue evidence="1">Whole animal</tissue>
    </source>
</reference>
<organism evidence="1 2">
    <name type="scientific">Dreissena polymorpha</name>
    <name type="common">Zebra mussel</name>
    <name type="synonym">Mytilus polymorpha</name>
    <dbReference type="NCBI Taxonomy" id="45954"/>
    <lineage>
        <taxon>Eukaryota</taxon>
        <taxon>Metazoa</taxon>
        <taxon>Spiralia</taxon>
        <taxon>Lophotrochozoa</taxon>
        <taxon>Mollusca</taxon>
        <taxon>Bivalvia</taxon>
        <taxon>Autobranchia</taxon>
        <taxon>Heteroconchia</taxon>
        <taxon>Euheterodonta</taxon>
        <taxon>Imparidentia</taxon>
        <taxon>Neoheterodontei</taxon>
        <taxon>Myida</taxon>
        <taxon>Dreissenoidea</taxon>
        <taxon>Dreissenidae</taxon>
        <taxon>Dreissena</taxon>
    </lineage>
</organism>
<dbReference type="Gene3D" id="2.120.10.30">
    <property type="entry name" value="TolB, C-terminal domain"/>
    <property type="match status" value="1"/>
</dbReference>
<reference evidence="1" key="1">
    <citation type="journal article" date="2019" name="bioRxiv">
        <title>The Genome of the Zebra Mussel, Dreissena polymorpha: A Resource for Invasive Species Research.</title>
        <authorList>
            <person name="McCartney M.A."/>
            <person name="Auch B."/>
            <person name="Kono T."/>
            <person name="Mallez S."/>
            <person name="Zhang Y."/>
            <person name="Obille A."/>
            <person name="Becker A."/>
            <person name="Abrahante J.E."/>
            <person name="Garbe J."/>
            <person name="Badalamenti J.P."/>
            <person name="Herman A."/>
            <person name="Mangelson H."/>
            <person name="Liachko I."/>
            <person name="Sullivan S."/>
            <person name="Sone E.D."/>
            <person name="Koren S."/>
            <person name="Silverstein K.A.T."/>
            <person name="Beckman K.B."/>
            <person name="Gohl D.M."/>
        </authorList>
    </citation>
    <scope>NUCLEOTIDE SEQUENCE</scope>
    <source>
        <strain evidence="1">Duluth1</strain>
        <tissue evidence="1">Whole animal</tissue>
    </source>
</reference>
<dbReference type="EMBL" id="JAIWYP010000006">
    <property type="protein sequence ID" value="KAH3804170.1"/>
    <property type="molecule type" value="Genomic_DNA"/>
</dbReference>
<dbReference type="Proteomes" id="UP000828390">
    <property type="component" value="Unassembled WGS sequence"/>
</dbReference>
<evidence type="ECO:0000313" key="1">
    <source>
        <dbReference type="EMBL" id="KAH3804170.1"/>
    </source>
</evidence>
<gene>
    <name evidence="1" type="ORF">DPMN_132452</name>
</gene>
<proteinExistence type="predicted"/>
<accession>A0A9D4JA41</accession>
<comment type="caution">
    <text evidence="1">The sequence shown here is derived from an EMBL/GenBank/DDBJ whole genome shotgun (WGS) entry which is preliminary data.</text>
</comment>
<dbReference type="SUPFAM" id="SSF101898">
    <property type="entry name" value="NHL repeat"/>
    <property type="match status" value="1"/>
</dbReference>